<dbReference type="Proteomes" id="UP001272242">
    <property type="component" value="Unassembled WGS sequence"/>
</dbReference>
<proteinExistence type="predicted"/>
<organism evidence="1 2">
    <name type="scientific">Gemmata algarum</name>
    <dbReference type="NCBI Taxonomy" id="2975278"/>
    <lineage>
        <taxon>Bacteria</taxon>
        <taxon>Pseudomonadati</taxon>
        <taxon>Planctomycetota</taxon>
        <taxon>Planctomycetia</taxon>
        <taxon>Gemmatales</taxon>
        <taxon>Gemmataceae</taxon>
        <taxon>Gemmata</taxon>
    </lineage>
</organism>
<dbReference type="RefSeq" id="WP_320688296.1">
    <property type="nucleotide sequence ID" value="NZ_JAXBLV010000203.1"/>
</dbReference>
<reference evidence="2" key="1">
    <citation type="journal article" date="2023" name="Mar. Drugs">
        <title>Gemmata algarum, a Novel Planctomycete Isolated from an Algal Mat, Displays Antimicrobial Activity.</title>
        <authorList>
            <person name="Kumar G."/>
            <person name="Kallscheuer N."/>
            <person name="Kashif M."/>
            <person name="Ahamad S."/>
            <person name="Jagadeeshwari U."/>
            <person name="Pannikurungottu S."/>
            <person name="Haufschild T."/>
            <person name="Kabuu M."/>
            <person name="Sasikala C."/>
            <person name="Jogler C."/>
            <person name="Ramana C."/>
        </authorList>
    </citation>
    <scope>NUCLEOTIDE SEQUENCE [LARGE SCALE GENOMIC DNA]</scope>
    <source>
        <strain evidence="2">JC673</strain>
    </source>
</reference>
<accession>A0ABU5F7W6</accession>
<keyword evidence="2" id="KW-1185">Reference proteome</keyword>
<name>A0ABU5F7W6_9BACT</name>
<comment type="caution">
    <text evidence="1">The sequence shown here is derived from an EMBL/GenBank/DDBJ whole genome shotgun (WGS) entry which is preliminary data.</text>
</comment>
<evidence type="ECO:0000313" key="1">
    <source>
        <dbReference type="EMBL" id="MDY3561956.1"/>
    </source>
</evidence>
<dbReference type="EMBL" id="JAXBLV010000203">
    <property type="protein sequence ID" value="MDY3561956.1"/>
    <property type="molecule type" value="Genomic_DNA"/>
</dbReference>
<evidence type="ECO:0000313" key="2">
    <source>
        <dbReference type="Proteomes" id="UP001272242"/>
    </source>
</evidence>
<sequence length="280" mass="30520">MPEPAITGFVPKWLRDQPPDDDESFLMAGPVPDSDPRVITRLVPKDHGCGLPARTVSRVIDLKQNLVYYAALDVSEGPKPGFADLAAVPKALRDAAALVIEPAEPGGFVIPARLPERKDTDADAVVARYAELLAAIDGHKSAEVSIGALQACRELGGLLQRDVESIDVTTYDRENAPRPTYRFTPASVRRLDKLLDGRRVTSRQTFETLTGRLEALDLGKNEFQFKLEGHKKRVKGTAAFFALSALRGRLGDTVTLEGDVVRDARSVTMTAYRVVEGDGE</sequence>
<protein>
    <submittedName>
        <fullName evidence="1">Uncharacterized protein</fullName>
    </submittedName>
</protein>
<gene>
    <name evidence="1" type="ORF">R5W23_003386</name>
</gene>